<keyword evidence="2" id="KW-1185">Reference proteome</keyword>
<organism evidence="1 2">
    <name type="scientific">Pigmentiphaga aceris</name>
    <dbReference type="NCBI Taxonomy" id="1940612"/>
    <lineage>
        <taxon>Bacteria</taxon>
        <taxon>Pseudomonadati</taxon>
        <taxon>Pseudomonadota</taxon>
        <taxon>Betaproteobacteria</taxon>
        <taxon>Burkholderiales</taxon>
        <taxon>Alcaligenaceae</taxon>
        <taxon>Pigmentiphaga</taxon>
    </lineage>
</organism>
<dbReference type="Proteomes" id="UP000325161">
    <property type="component" value="Chromosome"/>
</dbReference>
<sequence>MGSSAKIRVMLSSRCNDPFSDDGKTTLSDIRRELKKEIESQKILGRSVFEVWINEDAPPADATHDSWEACMQAVRDCDVLIVPSNGNAGWAKTGGDIGICHAEYTEGLALARGKVRLIALPWVALGTGDQGARNQRFRDELNRQTAFRGGEVKSIDDLKKRVFEALADAVVVLTQRGVKSSASSRFGMGQALDWTRLDFGARKREMENVVRNALAMQPGAKALGDDVVLPLGGQNIGVVVHAIPAAFTVAAAREMVGRPFLRDHERTSLLAKAQGPLHLIACHRTATETQARALLGFPDAIVVSDLFGVYVADEVQKVQFAFLVNCRDDAQTRHALQRFLEWLDQSAEVQRLATRAQSRAKIVRVIAAENKNT</sequence>
<proteinExistence type="predicted"/>
<protein>
    <submittedName>
        <fullName evidence="1">DUF4062 domain-containing protein</fullName>
    </submittedName>
</protein>
<dbReference type="AlphaFoldDB" id="A0A5C0AX47"/>
<reference evidence="1 2" key="1">
    <citation type="submission" date="2019-08" db="EMBL/GenBank/DDBJ databases">
        <title>Amphibian skin-associated Pigmentiphaga: genome sequence and occurrence across geography and hosts.</title>
        <authorList>
            <person name="Bletz M.C."/>
            <person name="Bunk B."/>
            <person name="Sproeer C."/>
            <person name="Biwer P."/>
            <person name="Reiter S."/>
            <person name="Rabemananjara F.C.E."/>
            <person name="Schulz S."/>
            <person name="Overmann J."/>
            <person name="Vences M."/>
        </authorList>
    </citation>
    <scope>NUCLEOTIDE SEQUENCE [LARGE SCALE GENOMIC DNA]</scope>
    <source>
        <strain evidence="1 2">Mada1488</strain>
    </source>
</reference>
<dbReference type="OrthoDB" id="8442841at2"/>
<evidence type="ECO:0000313" key="1">
    <source>
        <dbReference type="EMBL" id="QEI06356.1"/>
    </source>
</evidence>
<evidence type="ECO:0000313" key="2">
    <source>
        <dbReference type="Proteomes" id="UP000325161"/>
    </source>
</evidence>
<name>A0A5C0AX47_9BURK</name>
<dbReference type="KEGG" id="pacr:FXN63_11340"/>
<gene>
    <name evidence="1" type="ORF">FXN63_11340</name>
</gene>
<dbReference type="EMBL" id="CP043046">
    <property type="protein sequence ID" value="QEI06356.1"/>
    <property type="molecule type" value="Genomic_DNA"/>
</dbReference>
<accession>A0A5C0AX47</accession>